<evidence type="ECO:0000313" key="2">
    <source>
        <dbReference type="EMBL" id="MEW9918317.1"/>
    </source>
</evidence>
<accession>A0ABV3RI44</accession>
<organism evidence="2 3">
    <name type="scientific">Sulfitobacter sediminis</name>
    <dbReference type="NCBI Taxonomy" id="3234186"/>
    <lineage>
        <taxon>Bacteria</taxon>
        <taxon>Pseudomonadati</taxon>
        <taxon>Pseudomonadota</taxon>
        <taxon>Alphaproteobacteria</taxon>
        <taxon>Rhodobacterales</taxon>
        <taxon>Roseobacteraceae</taxon>
        <taxon>Sulfitobacter</taxon>
    </lineage>
</organism>
<dbReference type="Proteomes" id="UP001556098">
    <property type="component" value="Unassembled WGS sequence"/>
</dbReference>
<reference evidence="2 3" key="1">
    <citation type="submission" date="2024-07" db="EMBL/GenBank/DDBJ databases">
        <title>Marimonas sp.nov., isolated from tidal-flat sediment.</title>
        <authorList>
            <person name="Jayan J.N."/>
            <person name="Lee S.S."/>
        </authorList>
    </citation>
    <scope>NUCLEOTIDE SEQUENCE [LARGE SCALE GENOMIC DNA]</scope>
    <source>
        <strain evidence="2 3">MJW-29</strain>
    </source>
</reference>
<proteinExistence type="predicted"/>
<comment type="caution">
    <text evidence="2">The sequence shown here is derived from an EMBL/GenBank/DDBJ whole genome shotgun (WGS) entry which is preliminary data.</text>
</comment>
<dbReference type="EMBL" id="JBFNXX010000001">
    <property type="protein sequence ID" value="MEW9918317.1"/>
    <property type="molecule type" value="Genomic_DNA"/>
</dbReference>
<name>A0ABV3RI44_9RHOB</name>
<gene>
    <name evidence="2" type="ORF">AB2B41_01770</name>
</gene>
<keyword evidence="1" id="KW-0472">Membrane</keyword>
<dbReference type="RefSeq" id="WP_367876019.1">
    <property type="nucleotide sequence ID" value="NZ_JBFNXX010000001.1"/>
</dbReference>
<evidence type="ECO:0000313" key="3">
    <source>
        <dbReference type="Proteomes" id="UP001556098"/>
    </source>
</evidence>
<feature type="transmembrane region" description="Helical" evidence="1">
    <location>
        <begin position="107"/>
        <end position="125"/>
    </location>
</feature>
<evidence type="ECO:0000256" key="1">
    <source>
        <dbReference type="SAM" id="Phobius"/>
    </source>
</evidence>
<keyword evidence="1" id="KW-1133">Transmembrane helix</keyword>
<keyword evidence="3" id="KW-1185">Reference proteome</keyword>
<keyword evidence="1" id="KW-0812">Transmembrane</keyword>
<protein>
    <submittedName>
        <fullName evidence="2">Uncharacterized protein</fullName>
    </submittedName>
</protein>
<feature type="transmembrane region" description="Helical" evidence="1">
    <location>
        <begin position="70"/>
        <end position="87"/>
    </location>
</feature>
<sequence length="135" mass="14463">MGPLRGGLIATALLAPLPAWAEVCDRMRPLWTPGTPATAWDELIALMITPPSLVLLLLSVLVLRFRHQWGALAVVMAWSLWVSFVALSTPDAARLHAISEGCIGSPTLFILAVAAICVAMILYTVPHGRNADTPD</sequence>
<feature type="transmembrane region" description="Helical" evidence="1">
    <location>
        <begin position="45"/>
        <end position="63"/>
    </location>
</feature>